<keyword evidence="2" id="KW-1185">Reference proteome</keyword>
<dbReference type="Proteomes" id="UP001501475">
    <property type="component" value="Unassembled WGS sequence"/>
</dbReference>
<dbReference type="CDD" id="cd16390">
    <property type="entry name" value="ParB_N_Srx_like"/>
    <property type="match status" value="1"/>
</dbReference>
<organism evidence="1 2">
    <name type="scientific">Nostocoides vanveenii</name>
    <dbReference type="NCBI Taxonomy" id="330835"/>
    <lineage>
        <taxon>Bacteria</taxon>
        <taxon>Bacillati</taxon>
        <taxon>Actinomycetota</taxon>
        <taxon>Actinomycetes</taxon>
        <taxon>Micrococcales</taxon>
        <taxon>Intrasporangiaceae</taxon>
        <taxon>Nostocoides</taxon>
    </lineage>
</organism>
<protein>
    <submittedName>
        <fullName evidence="1">ParB/Srx family N-terminal domain-containing protein</fullName>
    </submittedName>
</protein>
<evidence type="ECO:0000313" key="1">
    <source>
        <dbReference type="EMBL" id="GAA1775510.1"/>
    </source>
</evidence>
<reference evidence="1 2" key="1">
    <citation type="journal article" date="2019" name="Int. J. Syst. Evol. Microbiol.">
        <title>The Global Catalogue of Microorganisms (GCM) 10K type strain sequencing project: providing services to taxonomists for standard genome sequencing and annotation.</title>
        <authorList>
            <consortium name="The Broad Institute Genomics Platform"/>
            <consortium name="The Broad Institute Genome Sequencing Center for Infectious Disease"/>
            <person name="Wu L."/>
            <person name="Ma J."/>
        </authorList>
    </citation>
    <scope>NUCLEOTIDE SEQUENCE [LARGE SCALE GENOMIC DNA]</scope>
    <source>
        <strain evidence="1 2">JCM 15591</strain>
    </source>
</reference>
<proteinExistence type="predicted"/>
<dbReference type="InterPro" id="IPR014956">
    <property type="entry name" value="ParBc_2"/>
</dbReference>
<evidence type="ECO:0000313" key="2">
    <source>
        <dbReference type="Proteomes" id="UP001501475"/>
    </source>
</evidence>
<dbReference type="Pfam" id="PF08857">
    <property type="entry name" value="ParBc_2"/>
    <property type="match status" value="1"/>
</dbReference>
<dbReference type="EMBL" id="BAAAPN010000104">
    <property type="protein sequence ID" value="GAA1775510.1"/>
    <property type="molecule type" value="Genomic_DNA"/>
</dbReference>
<accession>A0ABN2L501</accession>
<sequence length="297" mass="31957">MVYLCAKPGDIVDVRIGDVHPTQPSLGYDEVNYKLGRYTLSKDTINKKFADWCEASGLLDAVAAQPDARLDDPSSFTCALQPGQETAAARALMKTVVIGAGGSLWLTDGHHTLTSFAEMPDGGMDAHVRLLVAGNLSRLTRQDFWTAMKANKWVWLEDPAGQPVGVNKLPNTVGLANFANDPGRSLLYFARDIGYSAGTVPFQEFYWGAWLRTTTPVDLSGWNPDDAASYLDAVTRTAYAQVALAKDGQVYGGFSAADLGALPAVNTKELAKLAKPLSDAKPGKIAYMEAYKAPLAH</sequence>
<gene>
    <name evidence="1" type="ORF">GCM10009810_35730</name>
</gene>
<dbReference type="InterPro" id="IPR036086">
    <property type="entry name" value="ParB/Sulfiredoxin_sf"/>
</dbReference>
<dbReference type="SUPFAM" id="SSF110849">
    <property type="entry name" value="ParB/Sulfiredoxin"/>
    <property type="match status" value="1"/>
</dbReference>
<comment type="caution">
    <text evidence="1">The sequence shown here is derived from an EMBL/GenBank/DDBJ whole genome shotgun (WGS) entry which is preliminary data.</text>
</comment>
<name>A0ABN2L501_9MICO</name>
<dbReference type="Gene3D" id="3.90.1530.10">
    <property type="entry name" value="Conserved hypothetical protein from pyrococcus furiosus pfu- 392566-001, ParB domain"/>
    <property type="match status" value="1"/>
</dbReference>
<dbReference type="Gene3D" id="1.10.8.10">
    <property type="entry name" value="DNA helicase RuvA subunit, C-terminal domain"/>
    <property type="match status" value="1"/>
</dbReference>